<evidence type="ECO:0000256" key="14">
    <source>
        <dbReference type="ARBA" id="ARBA00023128"/>
    </source>
</evidence>
<dbReference type="Gene3D" id="1.20.58.760">
    <property type="entry name" value="Peptidase M41"/>
    <property type="match status" value="1"/>
</dbReference>
<dbReference type="eggNOG" id="KOG0731">
    <property type="taxonomic scope" value="Eukaryota"/>
</dbReference>
<feature type="compositionally biased region" description="Basic and acidic residues" evidence="16">
    <location>
        <begin position="71"/>
        <end position="102"/>
    </location>
</feature>
<dbReference type="InterPro" id="IPR037219">
    <property type="entry name" value="Peptidase_M41-like"/>
</dbReference>
<dbReference type="EMBL" id="GL349470">
    <property type="protein sequence ID" value="KNC51773.1"/>
    <property type="molecule type" value="Genomic_DNA"/>
</dbReference>
<protein>
    <recommendedName>
        <fullName evidence="17">AAA+ ATPase domain-containing protein</fullName>
    </recommendedName>
</protein>
<name>A0A0L0DK80_THETB</name>
<dbReference type="InterPro" id="IPR005936">
    <property type="entry name" value="FtsH"/>
</dbReference>
<evidence type="ECO:0000256" key="15">
    <source>
        <dbReference type="ARBA" id="ARBA00023136"/>
    </source>
</evidence>
<sequence length="799" mass="85350">MLSRAGAWAARVALGSGKRAVSASTAAAAVARASARLAISSHLPLQSSAVFALASRGTALRGFSSSSLARNEPDAAKPESAKPESAKPESAKPESAKPEWKNLRPAGSEAGKGPVPPKGGATGPGTGAGAGAGAGVGRKAGRRTKPLPPPEPTPRWQMALAWTAAGGTAYYLYTRDTGPAPHEIDWVKFESEVLAVGEVASLRVVNGTQVEVFLRDDSELVANRDEYGPDRPVYTFSIGSIDVFERKMEGAQRSLGVRSEDFVPTAYVDRTSLGAEVVRFLPTLLLIGFFVFVYRRMTSSGGPASQLGSMFGMGKAKVRKITKETNIGVTFKDVAGLEEAKVEVAEYVEFFKDPERFTKLGAKMPKGVLLTGPPGTGKTLLAKAMAGEAGKPFLSISGSEFLEMFAGVGPSRVRDLFKQARTEAPCIVFIDEIDAIGRKRGSRKMGGNDERENTLNQLLVEMDGFASSTGVIVMAATNRADILDPALLRPGRFDRQVTVDAADLDGRRDIFKVHLKNIKIAPTGDNAAVSADELETIAAQLAKLTPGFSGADIANVCNEAALIAARTDKPGVDLGDFEAAIERTIGGLEKKSRVLSPKERRTVAYHEAGHAVAGWFLEHTHPLLKVSIVPRGSAALGYAQYLPKDQYLYTTEQLDDMMAMTLAGRTAEAEFFGRVTTGAQDDLRKVTRMAYENVVAYGFSPAVGNVSFPLPQDGDMVTDKPYSNTTAKLIDTEVNTAVSRAYARAEAVIRDHREDVERLAEALLEREVIRRDDIVEILGPRPFGDVADVVPGPSPLSPA</sequence>
<dbReference type="Pfam" id="PF00004">
    <property type="entry name" value="AAA"/>
    <property type="match status" value="1"/>
</dbReference>
<dbReference type="GO" id="GO:0005745">
    <property type="term" value="C:m-AAA complex"/>
    <property type="evidence" value="ECO:0007669"/>
    <property type="project" value="TreeGrafter"/>
</dbReference>
<evidence type="ECO:0000256" key="7">
    <source>
        <dbReference type="ARBA" id="ARBA00022723"/>
    </source>
</evidence>
<dbReference type="AlphaFoldDB" id="A0A0L0DK80"/>
<gene>
    <name evidence="18" type="ORF">AMSG_07848</name>
</gene>
<dbReference type="InterPro" id="IPR003960">
    <property type="entry name" value="ATPase_AAA_CS"/>
</dbReference>
<dbReference type="InterPro" id="IPR041569">
    <property type="entry name" value="AAA_lid_3"/>
</dbReference>
<dbReference type="GO" id="GO:0034982">
    <property type="term" value="P:mitochondrial protein processing"/>
    <property type="evidence" value="ECO:0007669"/>
    <property type="project" value="TreeGrafter"/>
</dbReference>
<dbReference type="RefSeq" id="XP_013755646.1">
    <property type="nucleotide sequence ID" value="XM_013900192.1"/>
</dbReference>
<evidence type="ECO:0000256" key="6">
    <source>
        <dbReference type="ARBA" id="ARBA00022692"/>
    </source>
</evidence>
<dbReference type="Proteomes" id="UP000054408">
    <property type="component" value="Unassembled WGS sequence"/>
</dbReference>
<evidence type="ECO:0000256" key="2">
    <source>
        <dbReference type="ARBA" id="ARBA00004225"/>
    </source>
</evidence>
<keyword evidence="11" id="KW-0067">ATP-binding</keyword>
<reference evidence="18 19" key="1">
    <citation type="submission" date="2010-05" db="EMBL/GenBank/DDBJ databases">
        <title>The Genome Sequence of Thecamonas trahens ATCC 50062.</title>
        <authorList>
            <consortium name="The Broad Institute Genome Sequencing Platform"/>
            <person name="Russ C."/>
            <person name="Cuomo C."/>
            <person name="Shea T."/>
            <person name="Young S.K."/>
            <person name="Zeng Q."/>
            <person name="Koehrsen M."/>
            <person name="Haas B."/>
            <person name="Borodovsky M."/>
            <person name="Guigo R."/>
            <person name="Alvarado L."/>
            <person name="Berlin A."/>
            <person name="Bochicchio J."/>
            <person name="Borenstein D."/>
            <person name="Chapman S."/>
            <person name="Chen Z."/>
            <person name="Freedman E."/>
            <person name="Gellesch M."/>
            <person name="Goldberg J."/>
            <person name="Griggs A."/>
            <person name="Gujja S."/>
            <person name="Heilman E."/>
            <person name="Heiman D."/>
            <person name="Hepburn T."/>
            <person name="Howarth C."/>
            <person name="Jen D."/>
            <person name="Larson L."/>
            <person name="Mehta T."/>
            <person name="Park D."/>
            <person name="Pearson M."/>
            <person name="Roberts A."/>
            <person name="Saif S."/>
            <person name="Shenoy N."/>
            <person name="Sisk P."/>
            <person name="Stolte C."/>
            <person name="Sykes S."/>
            <person name="Thomson T."/>
            <person name="Walk T."/>
            <person name="White J."/>
            <person name="Yandava C."/>
            <person name="Burger G."/>
            <person name="Gray M.W."/>
            <person name="Holland P.W.H."/>
            <person name="King N."/>
            <person name="Lang F.B.F."/>
            <person name="Roger A.J."/>
            <person name="Ruiz-Trillo I."/>
            <person name="Lander E."/>
            <person name="Nusbaum C."/>
        </authorList>
    </citation>
    <scope>NUCLEOTIDE SEQUENCE [LARGE SCALE GENOMIC DNA]</scope>
    <source>
        <strain evidence="18 19">ATCC 50062</strain>
    </source>
</reference>
<dbReference type="SMART" id="SM00382">
    <property type="entry name" value="AAA"/>
    <property type="match status" value="1"/>
</dbReference>
<comment type="subcellular location">
    <subcellularLocation>
        <location evidence="2">Mitochondrion membrane</location>
        <topology evidence="2">Multi-pass membrane protein</topology>
    </subcellularLocation>
</comment>
<dbReference type="FunFam" id="3.40.50.300:FF:000001">
    <property type="entry name" value="ATP-dependent zinc metalloprotease FtsH"/>
    <property type="match status" value="1"/>
</dbReference>
<evidence type="ECO:0000256" key="16">
    <source>
        <dbReference type="SAM" id="MobiDB-lite"/>
    </source>
</evidence>
<keyword evidence="6" id="KW-0812">Transmembrane</keyword>
<dbReference type="Pfam" id="PF01434">
    <property type="entry name" value="Peptidase_M41"/>
    <property type="match status" value="1"/>
</dbReference>
<dbReference type="Pfam" id="PF17862">
    <property type="entry name" value="AAA_lid_3"/>
    <property type="match status" value="1"/>
</dbReference>
<proteinExistence type="inferred from homology"/>
<dbReference type="GO" id="GO:0004176">
    <property type="term" value="F:ATP-dependent peptidase activity"/>
    <property type="evidence" value="ECO:0007669"/>
    <property type="project" value="InterPro"/>
</dbReference>
<keyword evidence="19" id="KW-1185">Reference proteome</keyword>
<dbReference type="PROSITE" id="PS00674">
    <property type="entry name" value="AAA"/>
    <property type="match status" value="1"/>
</dbReference>
<dbReference type="Gene3D" id="3.40.50.300">
    <property type="entry name" value="P-loop containing nucleotide triphosphate hydrolases"/>
    <property type="match status" value="1"/>
</dbReference>
<comment type="cofactor">
    <cofactor evidence="1">
        <name>Zn(2+)</name>
        <dbReference type="ChEBI" id="CHEBI:29105"/>
    </cofactor>
</comment>
<dbReference type="Gene3D" id="3.40.1690.20">
    <property type="match status" value="1"/>
</dbReference>
<evidence type="ECO:0000256" key="4">
    <source>
        <dbReference type="ARBA" id="ARBA00010550"/>
    </source>
</evidence>
<evidence type="ECO:0000256" key="10">
    <source>
        <dbReference type="ARBA" id="ARBA00022833"/>
    </source>
</evidence>
<dbReference type="SUPFAM" id="SSF140990">
    <property type="entry name" value="FtsH protease domain-like"/>
    <property type="match status" value="1"/>
</dbReference>
<dbReference type="InterPro" id="IPR000642">
    <property type="entry name" value="Peptidase_M41"/>
</dbReference>
<dbReference type="NCBIfam" id="TIGR01241">
    <property type="entry name" value="FtsH_fam"/>
    <property type="match status" value="1"/>
</dbReference>
<comment type="similarity">
    <text evidence="4">In the N-terminal section; belongs to the AAA ATPase family.</text>
</comment>
<feature type="compositionally biased region" description="Gly residues" evidence="16">
    <location>
        <begin position="120"/>
        <end position="138"/>
    </location>
</feature>
<dbReference type="FunFam" id="1.20.58.760:FF:000003">
    <property type="entry name" value="AFG3-like AAA ATPase 2"/>
    <property type="match status" value="1"/>
</dbReference>
<keyword evidence="14" id="KW-0496">Mitochondrion</keyword>
<dbReference type="InterPro" id="IPR027417">
    <property type="entry name" value="P-loop_NTPase"/>
</dbReference>
<dbReference type="STRING" id="461836.A0A0L0DK80"/>
<dbReference type="PANTHER" id="PTHR43655:SF8">
    <property type="entry name" value="PARAPLEGIN"/>
    <property type="match status" value="1"/>
</dbReference>
<dbReference type="SUPFAM" id="SSF52540">
    <property type="entry name" value="P-loop containing nucleoside triphosphate hydrolases"/>
    <property type="match status" value="1"/>
</dbReference>
<dbReference type="GO" id="GO:0005524">
    <property type="term" value="F:ATP binding"/>
    <property type="evidence" value="ECO:0007669"/>
    <property type="project" value="UniProtKB-KW"/>
</dbReference>
<dbReference type="Gene3D" id="1.10.8.60">
    <property type="match status" value="1"/>
</dbReference>
<evidence type="ECO:0000256" key="3">
    <source>
        <dbReference type="ARBA" id="ARBA00010044"/>
    </source>
</evidence>
<keyword evidence="5" id="KW-0645">Protease</keyword>
<dbReference type="GO" id="GO:0016887">
    <property type="term" value="F:ATP hydrolysis activity"/>
    <property type="evidence" value="ECO:0007669"/>
    <property type="project" value="InterPro"/>
</dbReference>
<feature type="domain" description="AAA+ ATPase" evidence="17">
    <location>
        <begin position="364"/>
        <end position="503"/>
    </location>
</feature>
<evidence type="ECO:0000256" key="9">
    <source>
        <dbReference type="ARBA" id="ARBA00022801"/>
    </source>
</evidence>
<dbReference type="GO" id="GO:0004222">
    <property type="term" value="F:metalloendopeptidase activity"/>
    <property type="evidence" value="ECO:0007669"/>
    <property type="project" value="InterPro"/>
</dbReference>
<dbReference type="GO" id="GO:0046872">
    <property type="term" value="F:metal ion binding"/>
    <property type="evidence" value="ECO:0007669"/>
    <property type="project" value="UniProtKB-KW"/>
</dbReference>
<dbReference type="FunFam" id="1.10.8.60:FF:000019">
    <property type="entry name" value="AFG3-like AAA ATPase 2"/>
    <property type="match status" value="1"/>
</dbReference>
<accession>A0A0L0DK80</accession>
<keyword evidence="10" id="KW-0862">Zinc</keyword>
<dbReference type="InterPro" id="IPR003593">
    <property type="entry name" value="AAA+_ATPase"/>
</dbReference>
<evidence type="ECO:0000256" key="5">
    <source>
        <dbReference type="ARBA" id="ARBA00022670"/>
    </source>
</evidence>
<organism evidence="18 19">
    <name type="scientific">Thecamonas trahens ATCC 50062</name>
    <dbReference type="NCBI Taxonomy" id="461836"/>
    <lineage>
        <taxon>Eukaryota</taxon>
        <taxon>Apusozoa</taxon>
        <taxon>Apusomonadida</taxon>
        <taxon>Apusomonadidae</taxon>
        <taxon>Thecamonas</taxon>
    </lineage>
</organism>
<evidence type="ECO:0000256" key="11">
    <source>
        <dbReference type="ARBA" id="ARBA00022840"/>
    </source>
</evidence>
<dbReference type="PANTHER" id="PTHR43655">
    <property type="entry name" value="ATP-DEPENDENT PROTEASE"/>
    <property type="match status" value="1"/>
</dbReference>
<dbReference type="InterPro" id="IPR003959">
    <property type="entry name" value="ATPase_AAA_core"/>
</dbReference>
<evidence type="ECO:0000313" key="19">
    <source>
        <dbReference type="Proteomes" id="UP000054408"/>
    </source>
</evidence>
<dbReference type="HAMAP" id="MF_01458">
    <property type="entry name" value="FtsH"/>
    <property type="match status" value="1"/>
</dbReference>
<evidence type="ECO:0000256" key="8">
    <source>
        <dbReference type="ARBA" id="ARBA00022741"/>
    </source>
</evidence>
<keyword evidence="15" id="KW-0472">Membrane</keyword>
<evidence type="ECO:0000313" key="18">
    <source>
        <dbReference type="EMBL" id="KNC51773.1"/>
    </source>
</evidence>
<comment type="similarity">
    <text evidence="3">In the C-terminal section; belongs to the peptidase M41 family.</text>
</comment>
<evidence type="ECO:0000259" key="17">
    <source>
        <dbReference type="SMART" id="SM00382"/>
    </source>
</evidence>
<evidence type="ECO:0000256" key="1">
    <source>
        <dbReference type="ARBA" id="ARBA00001947"/>
    </source>
</evidence>
<keyword evidence="13" id="KW-0482">Metalloprotease</keyword>
<keyword evidence="8" id="KW-0547">Nucleotide-binding</keyword>
<keyword evidence="12" id="KW-1133">Transmembrane helix</keyword>
<evidence type="ECO:0000256" key="13">
    <source>
        <dbReference type="ARBA" id="ARBA00023049"/>
    </source>
</evidence>
<dbReference type="CDD" id="cd19501">
    <property type="entry name" value="RecA-like_FtsH"/>
    <property type="match status" value="1"/>
</dbReference>
<dbReference type="OrthoDB" id="1413014at2759"/>
<dbReference type="GeneID" id="25566682"/>
<feature type="region of interest" description="Disordered" evidence="16">
    <location>
        <begin position="62"/>
        <end position="154"/>
    </location>
</feature>
<keyword evidence="7" id="KW-0479">Metal-binding</keyword>
<keyword evidence="9" id="KW-0378">Hydrolase</keyword>
<dbReference type="InterPro" id="IPR050928">
    <property type="entry name" value="ATP-dep_Zn_Metalloprotease"/>
</dbReference>
<dbReference type="OMA" id="ARQKGNF"/>
<evidence type="ECO:0000256" key="12">
    <source>
        <dbReference type="ARBA" id="ARBA00022989"/>
    </source>
</evidence>